<dbReference type="Gene3D" id="2.90.10.30">
    <property type="match status" value="1"/>
</dbReference>
<dbReference type="AlphaFoldDB" id="A0A540W4A7"/>
<dbReference type="SMART" id="SM00108">
    <property type="entry name" value="B_lectin"/>
    <property type="match status" value="4"/>
</dbReference>
<feature type="region of interest" description="Disordered" evidence="1">
    <location>
        <begin position="31"/>
        <end position="50"/>
    </location>
</feature>
<sequence>MRLGRLAATSLLATALAASAASPALAAGSPSARAASAGTGVPGDIDGDGTPDVVQGVGNSLGAFPAGASAFTASTQAAAPESGTTWGQYVITHRGSLNGGKTDDLVLLSPGSHHVYVYPNDAESGGVPGHFTHKDKVLTVAKPATCAAGDCTGYDPTWNSTTQILATDGGSGANTQPALITVENGRLWYYPAAGSGPSFGNPVLLGTGDWSGTSLIAPGKVGGVPTLWVRGSGEVGAIDSFPLTFKADGTPTTVLAAPVPQPLQNGLVQTDGTHLCLSVFPAGATTGHLPLTLAACSAPMTAHFQFGNDGTVHAWGDCLDAATAGLSTCDGRDSEQHWQPGDYDSLVDSASGKCFGFPPVIFTDSMPSMASCDVSPGQRFGAAGGSTPGPLPGRLDLLPGSYYQTGTSGGPVSSAGDADGTGSPALLWDFSGRVYSYPGLPPVNGVAQLSPARIPLGSDTPYAMTAPGDLLTLQGIPGDVSYGPCAKLTMQEDGNLVYSDYQGKVLWSAGTAGHPGAAAAWDPTKGLVVQEARQTLWSAGPATLNGRYLALTSDCDLVVTDLNGKALWGTGSYEPAHDPNGYGIAPGTTLHAGSSLPGTTGVHLQVTATGDLELVGTDGKLLWTAGTYGHPGAYATLQPDGDLVVQDAAGNPLWSSHTGGHPGDHLTVQNDTNLVIYDAADTPIWSRGTSGAAFAAGTSLASGQSLQGQRARLSMQADGNLVLYSQATGRSLWSTSTWGHPGATATLQPDGNLVVYGADHNSLWSTGTWGHPGGRAILLDTADLAVFDSLGNQLWHSGTDVTGPLYRGAVVNPGDRLPSGYVIDNSRYQGTKLSMQADGNLVLYGSSGRALWSTGTWGHPGAYAVVQPDGNFVLSGADHNALWSTGTWGHPGAYAVVQYDSNVVLYDADGRSLWSTGTWMQH</sequence>
<evidence type="ECO:0000259" key="3">
    <source>
        <dbReference type="PROSITE" id="PS50927"/>
    </source>
</evidence>
<evidence type="ECO:0000313" key="4">
    <source>
        <dbReference type="EMBL" id="TQF03855.1"/>
    </source>
</evidence>
<keyword evidence="5" id="KW-1185">Reference proteome</keyword>
<keyword evidence="2" id="KW-0732">Signal</keyword>
<gene>
    <name evidence="4" type="ORF">E6W39_18510</name>
</gene>
<dbReference type="InterPro" id="IPR036426">
    <property type="entry name" value="Bulb-type_lectin_dom_sf"/>
</dbReference>
<dbReference type="PROSITE" id="PS50927">
    <property type="entry name" value="BULB_LECTIN"/>
    <property type="match status" value="2"/>
</dbReference>
<dbReference type="RefSeq" id="WP_141634460.1">
    <property type="nucleotide sequence ID" value="NZ_VIGB01000003.1"/>
</dbReference>
<dbReference type="CDD" id="cd00028">
    <property type="entry name" value="B_lectin"/>
    <property type="match status" value="2"/>
</dbReference>
<comment type="caution">
    <text evidence="4">The sequence shown here is derived from an EMBL/GenBank/DDBJ whole genome shotgun (WGS) entry which is preliminary data.</text>
</comment>
<dbReference type="InterPro" id="IPR001480">
    <property type="entry name" value="Bulb-type_lectin_dom"/>
</dbReference>
<feature type="signal peptide" evidence="2">
    <location>
        <begin position="1"/>
        <end position="26"/>
    </location>
</feature>
<dbReference type="Proteomes" id="UP000319103">
    <property type="component" value="Unassembled WGS sequence"/>
</dbReference>
<accession>A0A540W4A7</accession>
<organism evidence="4 5">
    <name type="scientific">Kitasatospora acidiphila</name>
    <dbReference type="NCBI Taxonomy" id="2567942"/>
    <lineage>
        <taxon>Bacteria</taxon>
        <taxon>Bacillati</taxon>
        <taxon>Actinomycetota</taxon>
        <taxon>Actinomycetes</taxon>
        <taxon>Kitasatosporales</taxon>
        <taxon>Streptomycetaceae</taxon>
        <taxon>Kitasatospora</taxon>
    </lineage>
</organism>
<dbReference type="EMBL" id="VIGB01000003">
    <property type="protein sequence ID" value="TQF03855.1"/>
    <property type="molecule type" value="Genomic_DNA"/>
</dbReference>
<dbReference type="Gene3D" id="2.90.10.10">
    <property type="entry name" value="Bulb-type lectin domain"/>
    <property type="match status" value="6"/>
</dbReference>
<evidence type="ECO:0000313" key="5">
    <source>
        <dbReference type="Proteomes" id="UP000319103"/>
    </source>
</evidence>
<proteinExistence type="predicted"/>
<feature type="domain" description="Bulb-type lectin" evidence="3">
    <location>
        <begin position="641"/>
        <end position="768"/>
    </location>
</feature>
<evidence type="ECO:0000256" key="2">
    <source>
        <dbReference type="SAM" id="SignalP"/>
    </source>
</evidence>
<feature type="domain" description="Bulb-type lectin" evidence="3">
    <location>
        <begin position="808"/>
        <end position="918"/>
    </location>
</feature>
<reference evidence="4 5" key="1">
    <citation type="submission" date="2019-06" db="EMBL/GenBank/DDBJ databases">
        <title>Description of Kitasatospora acidophila sp. nov. isolated from pine grove soil, and reclassification of Streptomyces novaecaesareae to Kitasatospora novaeceasareae comb. nov.</title>
        <authorList>
            <person name="Kim M.J."/>
        </authorList>
    </citation>
    <scope>NUCLEOTIDE SEQUENCE [LARGE SCALE GENOMIC DNA]</scope>
    <source>
        <strain evidence="4 5">MMS16-CNU292</strain>
    </source>
</reference>
<protein>
    <recommendedName>
        <fullName evidence="3">Bulb-type lectin domain-containing protein</fullName>
    </recommendedName>
</protein>
<dbReference type="SUPFAM" id="SSF50370">
    <property type="entry name" value="Ricin B-like lectins"/>
    <property type="match status" value="1"/>
</dbReference>
<dbReference type="Gene3D" id="2.80.10.50">
    <property type="match status" value="1"/>
</dbReference>
<name>A0A540W4A7_9ACTN</name>
<dbReference type="InterPro" id="IPR035992">
    <property type="entry name" value="Ricin_B-like_lectins"/>
</dbReference>
<evidence type="ECO:0000256" key="1">
    <source>
        <dbReference type="SAM" id="MobiDB-lite"/>
    </source>
</evidence>
<dbReference type="SUPFAM" id="SSF51110">
    <property type="entry name" value="alpha-D-mannose-specific plant lectins"/>
    <property type="match status" value="4"/>
</dbReference>
<feature type="chain" id="PRO_5022084954" description="Bulb-type lectin domain-containing protein" evidence="2">
    <location>
        <begin position="27"/>
        <end position="922"/>
    </location>
</feature>
<dbReference type="OrthoDB" id="516973at2"/>